<sequence>MPITIHNPQPAGPAPRRPRAVDIDMDVASDSDSDSGTGGAAIQGDIPMHDDDESMAQDEDDEFEEQGDARDEILTPGTVITSNSQWMRGHGTYVPLNTSSITSSLAGTLTRTNKLLSVRPLRARYNPEIGDLVVGRIVEVQAKRWRVDVAAAQLAILQISAINLPGGILRKRTETDELQIRSFFAEGDLLVAEVQQLHQDGAASLHTRSLKYGKLRNGVFVAVAGTGGGAGVVRSKRQLWTMEAANGGGRIDVLLGVNGYIWISKHIESDAAAEAAGINRMEESVSSQIYSSQNNHMDVTTMREIARCRSVILALVENGVKVDEDTVTRGYNEAVEFGRESMEDDIYLGGERGQRLAAALAGR</sequence>
<dbReference type="PANTHER" id="PTHR21321:SF4">
    <property type="entry name" value="EXOSOME COMPLEX COMPONENT RRP4"/>
    <property type="match status" value="1"/>
</dbReference>
<comment type="similarity">
    <text evidence="2">Belongs to the RRP4 family.</text>
</comment>
<dbReference type="SUPFAM" id="SSF54791">
    <property type="entry name" value="Eukaryotic type KH-domain (KH-domain type I)"/>
    <property type="match status" value="1"/>
</dbReference>
<name>A0A2K0TEW9_9HYPO</name>
<dbReference type="FunFam" id="2.40.50.140:FF:000038">
    <property type="entry name" value="Exosome complex component RRP4"/>
    <property type="match status" value="1"/>
</dbReference>
<dbReference type="GO" id="GO:0071038">
    <property type="term" value="P:TRAMP-dependent tRNA surveillance pathway"/>
    <property type="evidence" value="ECO:0007669"/>
    <property type="project" value="TreeGrafter"/>
</dbReference>
<dbReference type="InterPro" id="IPR026699">
    <property type="entry name" value="Exosome_RNA_bind1/RRP40/RRP4"/>
</dbReference>
<dbReference type="Gene3D" id="2.40.50.100">
    <property type="match status" value="1"/>
</dbReference>
<dbReference type="GO" id="GO:0071034">
    <property type="term" value="P:CUT catabolic process"/>
    <property type="evidence" value="ECO:0007669"/>
    <property type="project" value="TreeGrafter"/>
</dbReference>
<keyword evidence="5" id="KW-0694">RNA-binding</keyword>
<evidence type="ECO:0000256" key="7">
    <source>
        <dbReference type="SAM" id="MobiDB-lite"/>
    </source>
</evidence>
<feature type="region of interest" description="Disordered" evidence="7">
    <location>
        <begin position="1"/>
        <end position="73"/>
    </location>
</feature>
<feature type="domain" description="RRP4 S1" evidence="9">
    <location>
        <begin position="124"/>
        <end position="196"/>
    </location>
</feature>
<dbReference type="Pfam" id="PF21266">
    <property type="entry name" value="S1_RRP4"/>
    <property type="match status" value="1"/>
</dbReference>
<dbReference type="SUPFAM" id="SSF50249">
    <property type="entry name" value="Nucleic acid-binding proteins"/>
    <property type="match status" value="1"/>
</dbReference>
<dbReference type="GO" id="GO:0071035">
    <property type="term" value="P:nuclear polyadenylation-dependent rRNA catabolic process"/>
    <property type="evidence" value="ECO:0007669"/>
    <property type="project" value="TreeGrafter"/>
</dbReference>
<evidence type="ECO:0000313" key="11">
    <source>
        <dbReference type="Proteomes" id="UP000236546"/>
    </source>
</evidence>
<dbReference type="GO" id="GO:0071051">
    <property type="term" value="P:poly(A)-dependent snoRNA 3'-end processing"/>
    <property type="evidence" value="ECO:0007669"/>
    <property type="project" value="TreeGrafter"/>
</dbReference>
<dbReference type="PANTHER" id="PTHR21321">
    <property type="entry name" value="PNAS-3 RELATED"/>
    <property type="match status" value="1"/>
</dbReference>
<evidence type="ECO:0000256" key="1">
    <source>
        <dbReference type="ARBA" id="ARBA00004123"/>
    </source>
</evidence>
<dbReference type="GO" id="GO:0071028">
    <property type="term" value="P:nuclear mRNA surveillance"/>
    <property type="evidence" value="ECO:0007669"/>
    <property type="project" value="UniProtKB-ARBA"/>
</dbReference>
<gene>
    <name evidence="10" type="ORF">TGAMA5MH_04360</name>
</gene>
<dbReference type="AlphaFoldDB" id="A0A2K0TEW9"/>
<dbReference type="OrthoDB" id="1650at2759"/>
<organism evidence="10 11">
    <name type="scientific">Trichoderma gamsii</name>
    <dbReference type="NCBI Taxonomy" id="398673"/>
    <lineage>
        <taxon>Eukaryota</taxon>
        <taxon>Fungi</taxon>
        <taxon>Dikarya</taxon>
        <taxon>Ascomycota</taxon>
        <taxon>Pezizomycotina</taxon>
        <taxon>Sordariomycetes</taxon>
        <taxon>Hypocreomycetidae</taxon>
        <taxon>Hypocreales</taxon>
        <taxon>Hypocreaceae</taxon>
        <taxon>Trichoderma</taxon>
    </lineage>
</organism>
<dbReference type="InterPro" id="IPR048565">
    <property type="entry name" value="S1_RRP4"/>
</dbReference>
<reference evidence="10 11" key="1">
    <citation type="submission" date="2017-02" db="EMBL/GenBank/DDBJ databases">
        <title>Genomes of Trichoderma spp. with biocontrol activity.</title>
        <authorList>
            <person name="Gardiner D."/>
            <person name="Kazan K."/>
            <person name="Vos C."/>
            <person name="Harvey P."/>
        </authorList>
    </citation>
    <scope>NUCLEOTIDE SEQUENCE [LARGE SCALE GENOMIC DNA]</scope>
    <source>
        <strain evidence="10 11">A5MH</strain>
    </source>
</reference>
<evidence type="ECO:0000256" key="6">
    <source>
        <dbReference type="ARBA" id="ARBA00023242"/>
    </source>
</evidence>
<dbReference type="InterPro" id="IPR025721">
    <property type="entry name" value="Exosome_cplx_N_dom"/>
</dbReference>
<evidence type="ECO:0000256" key="4">
    <source>
        <dbReference type="ARBA" id="ARBA00022835"/>
    </source>
</evidence>
<evidence type="ECO:0000256" key="5">
    <source>
        <dbReference type="ARBA" id="ARBA00022884"/>
    </source>
</evidence>
<feature type="compositionally biased region" description="Acidic residues" evidence="7">
    <location>
        <begin position="23"/>
        <end position="33"/>
    </location>
</feature>
<evidence type="ECO:0000259" key="8">
    <source>
        <dbReference type="Pfam" id="PF14382"/>
    </source>
</evidence>
<accession>A0A2K0TEW9</accession>
<dbReference type="InterPro" id="IPR036612">
    <property type="entry name" value="KH_dom_type_1_sf"/>
</dbReference>
<protein>
    <submittedName>
        <fullName evidence="10">Uncharacterized protein</fullName>
    </submittedName>
</protein>
<dbReference type="GO" id="GO:0034475">
    <property type="term" value="P:U4 snRNA 3'-end processing"/>
    <property type="evidence" value="ECO:0007669"/>
    <property type="project" value="TreeGrafter"/>
</dbReference>
<dbReference type="GO" id="GO:0003723">
    <property type="term" value="F:RNA binding"/>
    <property type="evidence" value="ECO:0007669"/>
    <property type="project" value="UniProtKB-KW"/>
</dbReference>
<keyword evidence="6" id="KW-0539">Nucleus</keyword>
<dbReference type="CDD" id="cd05789">
    <property type="entry name" value="S1_Rrp4"/>
    <property type="match status" value="1"/>
</dbReference>
<dbReference type="EMBL" id="MTYH01000036">
    <property type="protein sequence ID" value="PNP44075.1"/>
    <property type="molecule type" value="Genomic_DNA"/>
</dbReference>
<dbReference type="Pfam" id="PF14382">
    <property type="entry name" value="ECR1_N"/>
    <property type="match status" value="1"/>
</dbReference>
<dbReference type="GO" id="GO:0000177">
    <property type="term" value="C:cytoplasmic exosome (RNase complex)"/>
    <property type="evidence" value="ECO:0007669"/>
    <property type="project" value="TreeGrafter"/>
</dbReference>
<comment type="caution">
    <text evidence="10">The sequence shown here is derived from an EMBL/GenBank/DDBJ whole genome shotgun (WGS) entry which is preliminary data.</text>
</comment>
<dbReference type="GO" id="GO:0000176">
    <property type="term" value="C:nuclear exosome (RNase complex)"/>
    <property type="evidence" value="ECO:0007669"/>
    <property type="project" value="TreeGrafter"/>
</dbReference>
<evidence type="ECO:0000259" key="9">
    <source>
        <dbReference type="Pfam" id="PF21266"/>
    </source>
</evidence>
<dbReference type="SUPFAM" id="SSF110324">
    <property type="entry name" value="Ribosomal L27 protein-like"/>
    <property type="match status" value="1"/>
</dbReference>
<proteinExistence type="inferred from homology"/>
<feature type="domain" description="Exosome complex component N-terminal" evidence="8">
    <location>
        <begin position="74"/>
        <end position="112"/>
    </location>
</feature>
<keyword evidence="4" id="KW-0271">Exosome</keyword>
<evidence type="ECO:0000256" key="3">
    <source>
        <dbReference type="ARBA" id="ARBA00022552"/>
    </source>
</evidence>
<dbReference type="InterPro" id="IPR012340">
    <property type="entry name" value="NA-bd_OB-fold"/>
</dbReference>
<dbReference type="Proteomes" id="UP000236546">
    <property type="component" value="Unassembled WGS sequence"/>
</dbReference>
<feature type="compositionally biased region" description="Acidic residues" evidence="7">
    <location>
        <begin position="50"/>
        <end position="66"/>
    </location>
</feature>
<dbReference type="GO" id="GO:0000467">
    <property type="term" value="P:exonucleolytic trimming to generate mature 3'-end of 5.8S rRNA from tricistronic rRNA transcript (SSU-rRNA, 5.8S rRNA, LSU-rRNA)"/>
    <property type="evidence" value="ECO:0007669"/>
    <property type="project" value="TreeGrafter"/>
</dbReference>
<evidence type="ECO:0000256" key="2">
    <source>
        <dbReference type="ARBA" id="ARBA00009155"/>
    </source>
</evidence>
<dbReference type="Gene3D" id="2.40.50.140">
    <property type="entry name" value="Nucleic acid-binding proteins"/>
    <property type="match status" value="1"/>
</dbReference>
<comment type="subcellular location">
    <subcellularLocation>
        <location evidence="1">Nucleus</location>
    </subcellularLocation>
</comment>
<keyword evidence="3" id="KW-0698">rRNA processing</keyword>
<evidence type="ECO:0000313" key="10">
    <source>
        <dbReference type="EMBL" id="PNP44075.1"/>
    </source>
</evidence>